<sequence length="413" mass="44083">MAPSLTANGKERLEAFTNVVVGTRRAPLALTGVATADGVLSLTGAGPRVADKPELGDVDGDTMLQLYSMAKLVTSIACVQLEEAGKLSFDDAAVIEKHLPELAAQGILTAVSDAGEVTTTPRTQSLTLRHLLTHTSGLAYNFASPLLAKWEAATHHGMWFERRAGVESITIPLLFEPGTKYVYGLGLNWAGVLVERVSGLSLEDYFHTHIFGPAGVSRADMTFIPTDAVKARLATMYARTEGGGFAPTDALHAVQTWQPDDVVLQSGGAGLIGSVRAWLAFMSHILRCQHKDSALSTQAFARVFTNALPPRESHPQVYKDLGDMAHFEGITQAQYATGAAVAHSLGLLIFEADSALGRKKGSGAWSGAARTRFWIDPASGVAGFCGTQVLETEWAPFAKVVDEFETLVYEALV</sequence>
<gene>
    <name evidence="2" type="primary">lovD_8</name>
    <name evidence="2" type="ORF">LOC62_05G007037</name>
</gene>
<reference evidence="2" key="1">
    <citation type="submission" date="2023-10" db="EMBL/GenBank/DDBJ databases">
        <authorList>
            <person name="Noh H."/>
        </authorList>
    </citation>
    <scope>NUCLEOTIDE SEQUENCE</scope>
    <source>
        <strain evidence="2">DUCC4014</strain>
    </source>
</reference>
<dbReference type="InterPro" id="IPR050789">
    <property type="entry name" value="Diverse_Enzym_Activities"/>
</dbReference>
<dbReference type="InterPro" id="IPR012338">
    <property type="entry name" value="Beta-lactam/transpept-like"/>
</dbReference>
<dbReference type="InterPro" id="IPR001466">
    <property type="entry name" value="Beta-lactam-related"/>
</dbReference>
<dbReference type="RefSeq" id="XP_062629545.1">
    <property type="nucleotide sequence ID" value="XM_062773561.1"/>
</dbReference>
<keyword evidence="2" id="KW-0808">Transferase</keyword>
<dbReference type="PANTHER" id="PTHR43283">
    <property type="entry name" value="BETA-LACTAMASE-RELATED"/>
    <property type="match status" value="1"/>
</dbReference>
<proteinExistence type="predicted"/>
<evidence type="ECO:0000313" key="3">
    <source>
        <dbReference type="Proteomes" id="UP000827549"/>
    </source>
</evidence>
<dbReference type="GeneID" id="87810212"/>
<name>A0AAF1BNT1_9TREE</name>
<evidence type="ECO:0000313" key="2">
    <source>
        <dbReference type="EMBL" id="WOO83519.1"/>
    </source>
</evidence>
<dbReference type="GO" id="GO:0016746">
    <property type="term" value="F:acyltransferase activity"/>
    <property type="evidence" value="ECO:0007669"/>
    <property type="project" value="UniProtKB-KW"/>
</dbReference>
<organism evidence="2 3">
    <name type="scientific">Vanrija pseudolonga</name>
    <dbReference type="NCBI Taxonomy" id="143232"/>
    <lineage>
        <taxon>Eukaryota</taxon>
        <taxon>Fungi</taxon>
        <taxon>Dikarya</taxon>
        <taxon>Basidiomycota</taxon>
        <taxon>Agaricomycotina</taxon>
        <taxon>Tremellomycetes</taxon>
        <taxon>Trichosporonales</taxon>
        <taxon>Trichosporonaceae</taxon>
        <taxon>Vanrija</taxon>
    </lineage>
</organism>
<evidence type="ECO:0000259" key="1">
    <source>
        <dbReference type="Pfam" id="PF00144"/>
    </source>
</evidence>
<keyword evidence="2" id="KW-0012">Acyltransferase</keyword>
<dbReference type="SUPFAM" id="SSF56601">
    <property type="entry name" value="beta-lactamase/transpeptidase-like"/>
    <property type="match status" value="1"/>
</dbReference>
<dbReference type="Gene3D" id="3.40.710.10">
    <property type="entry name" value="DD-peptidase/beta-lactamase superfamily"/>
    <property type="match status" value="1"/>
</dbReference>
<keyword evidence="3" id="KW-1185">Reference proteome</keyword>
<dbReference type="EMBL" id="CP086718">
    <property type="protein sequence ID" value="WOO83519.1"/>
    <property type="molecule type" value="Genomic_DNA"/>
</dbReference>
<dbReference type="Pfam" id="PF00144">
    <property type="entry name" value="Beta-lactamase"/>
    <property type="match status" value="1"/>
</dbReference>
<protein>
    <submittedName>
        <fullName evidence="2">Acyltransferase LovD</fullName>
    </submittedName>
</protein>
<dbReference type="AlphaFoldDB" id="A0AAF1BNT1"/>
<accession>A0AAF1BNT1</accession>
<feature type="domain" description="Beta-lactamase-related" evidence="1">
    <location>
        <begin position="37"/>
        <end position="382"/>
    </location>
</feature>
<dbReference type="PANTHER" id="PTHR43283:SF3">
    <property type="entry name" value="BETA-LACTAMASE FAMILY PROTEIN (AFU_ORTHOLOGUE AFUA_5G07500)"/>
    <property type="match status" value="1"/>
</dbReference>
<dbReference type="Proteomes" id="UP000827549">
    <property type="component" value="Chromosome 5"/>
</dbReference>